<dbReference type="AlphaFoldDB" id="A0A174K7S2"/>
<sequence length="81" mass="8317">MPFSATVLGANWRENCGGSGRSIQYTTLIPQSTSGSSVARSTYPVWLPSGVGTPFALMCQLLGTGVSGGLFAQAYADSGIL</sequence>
<accession>A0A174K7S2</accession>
<proteinExistence type="predicted"/>
<dbReference type="EMBL" id="CYZU01000055">
    <property type="protein sequence ID" value="CUP08122.1"/>
    <property type="molecule type" value="Genomic_DNA"/>
</dbReference>
<gene>
    <name evidence="1" type="ORF">ERS852491_04218</name>
</gene>
<evidence type="ECO:0000313" key="1">
    <source>
        <dbReference type="EMBL" id="CUP08122.1"/>
    </source>
</evidence>
<name>A0A174K7S2_9FIRM</name>
<protein>
    <submittedName>
        <fullName evidence="1">Uncharacterized protein</fullName>
    </submittedName>
</protein>
<organism evidence="1 2">
    <name type="scientific">Faecalicatena contorta</name>
    <dbReference type="NCBI Taxonomy" id="39482"/>
    <lineage>
        <taxon>Bacteria</taxon>
        <taxon>Bacillati</taxon>
        <taxon>Bacillota</taxon>
        <taxon>Clostridia</taxon>
        <taxon>Lachnospirales</taxon>
        <taxon>Lachnospiraceae</taxon>
        <taxon>Faecalicatena</taxon>
    </lineage>
</organism>
<dbReference type="Proteomes" id="UP000095544">
    <property type="component" value="Unassembled WGS sequence"/>
</dbReference>
<reference evidence="1 2" key="1">
    <citation type="submission" date="2015-09" db="EMBL/GenBank/DDBJ databases">
        <authorList>
            <consortium name="Pathogen Informatics"/>
        </authorList>
    </citation>
    <scope>NUCLEOTIDE SEQUENCE [LARGE SCALE GENOMIC DNA]</scope>
    <source>
        <strain evidence="1 2">2789STDY5834876</strain>
    </source>
</reference>
<evidence type="ECO:0000313" key="2">
    <source>
        <dbReference type="Proteomes" id="UP000095544"/>
    </source>
</evidence>